<keyword evidence="4" id="KW-0812">Transmembrane</keyword>
<protein>
    <submittedName>
        <fullName evidence="13">Ubiquinol-cytochrome c reductase complex assembly factor 4</fullName>
    </submittedName>
</protein>
<evidence type="ECO:0000256" key="2">
    <source>
        <dbReference type="ARBA" id="ARBA00022448"/>
    </source>
</evidence>
<evidence type="ECO:0000256" key="11">
    <source>
        <dbReference type="ARBA" id="ARBA00034713"/>
    </source>
</evidence>
<keyword evidence="8" id="KW-1133">Transmembrane helix</keyword>
<evidence type="ECO:0000256" key="4">
    <source>
        <dbReference type="ARBA" id="ARBA00022692"/>
    </source>
</evidence>
<keyword evidence="6" id="KW-0999">Mitochondrion inner membrane</keyword>
<keyword evidence="14" id="KW-1185">Reference proteome</keyword>
<comment type="subcellular location">
    <subcellularLocation>
        <location evidence="1">Mitochondrion inner membrane</location>
        <topology evidence="1">Single-pass membrane protein</topology>
    </subcellularLocation>
</comment>
<dbReference type="Pfam" id="PF15013">
    <property type="entry name" value="CCSMST1"/>
    <property type="match status" value="1"/>
</dbReference>
<reference evidence="13" key="2">
    <citation type="submission" date="2025-09" db="UniProtKB">
        <authorList>
            <consortium name="Ensembl"/>
        </authorList>
    </citation>
    <scope>IDENTIFICATION</scope>
</reference>
<evidence type="ECO:0000313" key="13">
    <source>
        <dbReference type="Ensembl" id="ENSAPOP00000032555.1"/>
    </source>
</evidence>
<evidence type="ECO:0000256" key="5">
    <source>
        <dbReference type="ARBA" id="ARBA00022729"/>
    </source>
</evidence>
<evidence type="ECO:0000256" key="8">
    <source>
        <dbReference type="ARBA" id="ARBA00022989"/>
    </source>
</evidence>
<dbReference type="Proteomes" id="UP000257200">
    <property type="component" value="Unplaced"/>
</dbReference>
<evidence type="ECO:0000256" key="3">
    <source>
        <dbReference type="ARBA" id="ARBA00022660"/>
    </source>
</evidence>
<dbReference type="InterPro" id="IPR029160">
    <property type="entry name" value="UQCC4"/>
</dbReference>
<feature type="compositionally biased region" description="Basic and acidic residues" evidence="12">
    <location>
        <begin position="49"/>
        <end position="61"/>
    </location>
</feature>
<keyword evidence="2" id="KW-0813">Transport</keyword>
<proteinExistence type="inferred from homology"/>
<evidence type="ECO:0000256" key="1">
    <source>
        <dbReference type="ARBA" id="ARBA00004434"/>
    </source>
</evidence>
<evidence type="ECO:0000256" key="7">
    <source>
        <dbReference type="ARBA" id="ARBA00022982"/>
    </source>
</evidence>
<keyword evidence="5" id="KW-0732">Signal</keyword>
<reference evidence="13" key="1">
    <citation type="submission" date="2025-08" db="UniProtKB">
        <authorList>
            <consortium name="Ensembl"/>
        </authorList>
    </citation>
    <scope>IDENTIFICATION</scope>
</reference>
<evidence type="ECO:0000313" key="14">
    <source>
        <dbReference type="Proteomes" id="UP000257200"/>
    </source>
</evidence>
<keyword evidence="10" id="KW-0472">Membrane</keyword>
<evidence type="ECO:0000256" key="10">
    <source>
        <dbReference type="ARBA" id="ARBA00023136"/>
    </source>
</evidence>
<dbReference type="InterPro" id="IPR023248">
    <property type="entry name" value="UQCC4_vert"/>
</dbReference>
<dbReference type="GO" id="GO:0005743">
    <property type="term" value="C:mitochondrial inner membrane"/>
    <property type="evidence" value="ECO:0007669"/>
    <property type="project" value="UniProtKB-SubCell"/>
</dbReference>
<feature type="region of interest" description="Disordered" evidence="12">
    <location>
        <begin position="41"/>
        <end position="62"/>
    </location>
</feature>
<keyword evidence="9" id="KW-0496">Mitochondrion</keyword>
<evidence type="ECO:0000256" key="12">
    <source>
        <dbReference type="SAM" id="MobiDB-lite"/>
    </source>
</evidence>
<dbReference type="InParanoid" id="A0A3Q1HY14"/>
<name>A0A3Q1HY14_9TELE</name>
<accession>A0A3Q1HY14</accession>
<dbReference type="AlphaFoldDB" id="A0A3Q1HY14"/>
<organism evidence="13 14">
    <name type="scientific">Acanthochromis polyacanthus</name>
    <name type="common">spiny chromis</name>
    <dbReference type="NCBI Taxonomy" id="80966"/>
    <lineage>
        <taxon>Eukaryota</taxon>
        <taxon>Metazoa</taxon>
        <taxon>Chordata</taxon>
        <taxon>Craniata</taxon>
        <taxon>Vertebrata</taxon>
        <taxon>Euteleostomi</taxon>
        <taxon>Actinopterygii</taxon>
        <taxon>Neopterygii</taxon>
        <taxon>Teleostei</taxon>
        <taxon>Neoteleostei</taxon>
        <taxon>Acanthomorphata</taxon>
        <taxon>Ovalentaria</taxon>
        <taxon>Pomacentridae</taxon>
        <taxon>Acanthochromis</taxon>
    </lineage>
</organism>
<dbReference type="FunCoup" id="A0A3Q1HY14">
    <property type="interactions" value="310"/>
</dbReference>
<dbReference type="PANTHER" id="PTHR35268">
    <property type="entry name" value="PROTEIN CCSMST1"/>
    <property type="match status" value="1"/>
</dbReference>
<evidence type="ECO:0000256" key="9">
    <source>
        <dbReference type="ARBA" id="ARBA00023128"/>
    </source>
</evidence>
<dbReference type="Ensembl" id="ENSAPOT00000026595.1">
    <property type="protein sequence ID" value="ENSAPOP00000032555.1"/>
    <property type="gene ID" value="ENSAPOG00000020538.1"/>
</dbReference>
<keyword evidence="3" id="KW-0679">Respiratory chain</keyword>
<evidence type="ECO:0000256" key="6">
    <source>
        <dbReference type="ARBA" id="ARBA00022792"/>
    </source>
</evidence>
<dbReference type="GeneTree" id="ENSGT00510000049652"/>
<dbReference type="PRINTS" id="PR02042">
    <property type="entry name" value="CCSMST1"/>
</dbReference>
<keyword evidence="7" id="KW-0249">Electron transport</keyword>
<dbReference type="PANTHER" id="PTHR35268:SF1">
    <property type="entry name" value="UBIQUINOL-CYTOCHROME-C REDUCTASE COMPLEX ASSEMBLY FACTOR 4"/>
    <property type="match status" value="1"/>
</dbReference>
<comment type="similarity">
    <text evidence="11">Belongs to the UQCC4 family.</text>
</comment>
<sequence>MSTAAGRVFSGLTFSRGMFVRNAATTVRRLNSVRSLALSSQLSARSKKPTGEEKEVNDEPIKFSTSKASHRVWNVDRSMGSNFKRPWWKVLPISLIFTGFLLWCAVREETDIDVKLEKQLYEHLPSLHPDEEEKEVQNKPT</sequence>